<dbReference type="SUPFAM" id="SSF46785">
    <property type="entry name" value="Winged helix' DNA-binding domain"/>
    <property type="match status" value="1"/>
</dbReference>
<dbReference type="Pfam" id="PF00480">
    <property type="entry name" value="ROK"/>
    <property type="match status" value="1"/>
</dbReference>
<protein>
    <submittedName>
        <fullName evidence="2">ROK family protein</fullName>
    </submittedName>
</protein>
<dbReference type="InterPro" id="IPR049874">
    <property type="entry name" value="ROK_cs"/>
</dbReference>
<dbReference type="PROSITE" id="PS01125">
    <property type="entry name" value="ROK"/>
    <property type="match status" value="1"/>
</dbReference>
<comment type="similarity">
    <text evidence="1">Belongs to the ROK (NagC/XylR) family.</text>
</comment>
<keyword evidence="3" id="KW-1185">Reference proteome</keyword>
<dbReference type="SUPFAM" id="SSF53067">
    <property type="entry name" value="Actin-like ATPase domain"/>
    <property type="match status" value="1"/>
</dbReference>
<name>A0ABT3Z9Q8_9HYPH</name>
<proteinExistence type="inferred from homology"/>
<dbReference type="InterPro" id="IPR036388">
    <property type="entry name" value="WH-like_DNA-bd_sf"/>
</dbReference>
<dbReference type="Gene3D" id="1.10.10.10">
    <property type="entry name" value="Winged helix-like DNA-binding domain superfamily/Winged helix DNA-binding domain"/>
    <property type="match status" value="1"/>
</dbReference>
<dbReference type="Proteomes" id="UP001073227">
    <property type="component" value="Unassembled WGS sequence"/>
</dbReference>
<evidence type="ECO:0000256" key="1">
    <source>
        <dbReference type="ARBA" id="ARBA00006479"/>
    </source>
</evidence>
<accession>A0ABT3Z9Q8</accession>
<dbReference type="InterPro" id="IPR043129">
    <property type="entry name" value="ATPase_NBD"/>
</dbReference>
<dbReference type="RefSeq" id="WP_267654083.1">
    <property type="nucleotide sequence ID" value="NZ_JAOVZR010000001.1"/>
</dbReference>
<dbReference type="PANTHER" id="PTHR18964:SF149">
    <property type="entry name" value="BIFUNCTIONAL UDP-N-ACETYLGLUCOSAMINE 2-EPIMERASE_N-ACETYLMANNOSAMINE KINASE"/>
    <property type="match status" value="1"/>
</dbReference>
<evidence type="ECO:0000313" key="3">
    <source>
        <dbReference type="Proteomes" id="UP001073227"/>
    </source>
</evidence>
<dbReference type="InterPro" id="IPR036390">
    <property type="entry name" value="WH_DNA-bd_sf"/>
</dbReference>
<evidence type="ECO:0000313" key="2">
    <source>
        <dbReference type="EMBL" id="MCY0148524.1"/>
    </source>
</evidence>
<dbReference type="InterPro" id="IPR000600">
    <property type="entry name" value="ROK"/>
</dbReference>
<sequence length="411" mass="44249">MPNDWHQTEVQGRNATLAGTNLENAKQHNRRVVLEALRLHGELSRADLKRLTRLSTQTVSNIADEFIERSLFVESDRRPTARGKPPRMLSINAKGAYSIGLQLDHRKLIGVLLDLGGEELARTRFDVSHPNPEEGLPALEQAVAELITKSKVERSRICGIGVVMPGPFNVNEIAASGPTVLPNWQSFPLVKKLSQSTGLPVYLENDATAAAMGESYFGAAKGMRTFACVYIGTGLGGGLVIEGRPIRGKNGNAGEIGHVSIFPDGKACYCGNTGCAEQYLSLHSAYECLGLNSATSNPDSLETAFENREPKLFEWMQTAGLTLKLMILGLENTLDPETVVITGYMPEKLLDQILRVMEPLARSVSAHDDREIPRVLIGTAGDEVAALGAAVFPLLQSFGLVAPVLGAPNGG</sequence>
<comment type="caution">
    <text evidence="2">The sequence shown here is derived from an EMBL/GenBank/DDBJ whole genome shotgun (WGS) entry which is preliminary data.</text>
</comment>
<dbReference type="EMBL" id="JAOVZR010000001">
    <property type="protein sequence ID" value="MCY0148524.1"/>
    <property type="molecule type" value="Genomic_DNA"/>
</dbReference>
<organism evidence="2 3">
    <name type="scientific">Hoeflea algicola</name>
    <dbReference type="NCBI Taxonomy" id="2983763"/>
    <lineage>
        <taxon>Bacteria</taxon>
        <taxon>Pseudomonadati</taxon>
        <taxon>Pseudomonadota</taxon>
        <taxon>Alphaproteobacteria</taxon>
        <taxon>Hyphomicrobiales</taxon>
        <taxon>Rhizobiaceae</taxon>
        <taxon>Hoeflea</taxon>
    </lineage>
</organism>
<gene>
    <name evidence="2" type="ORF">OEG84_12565</name>
</gene>
<reference evidence="2" key="1">
    <citation type="submission" date="2022-10" db="EMBL/GenBank/DDBJ databases">
        <title>Hoeflea sp. G2-23, isolated from marine algae.</title>
        <authorList>
            <person name="Kristyanto S."/>
            <person name="Kim J.M."/>
            <person name="Jeon C.O."/>
        </authorList>
    </citation>
    <scope>NUCLEOTIDE SEQUENCE</scope>
    <source>
        <strain evidence="2">G2-23</strain>
    </source>
</reference>
<dbReference type="Gene3D" id="3.30.420.40">
    <property type="match status" value="2"/>
</dbReference>
<dbReference type="PANTHER" id="PTHR18964">
    <property type="entry name" value="ROK (REPRESSOR, ORF, KINASE) FAMILY"/>
    <property type="match status" value="1"/>
</dbReference>